<dbReference type="EMBL" id="HACM01007821">
    <property type="protein sequence ID" value="CRZ08263.1"/>
    <property type="molecule type" value="Transcribed_RNA"/>
</dbReference>
<accession>A0A0H5R219</accession>
<evidence type="ECO:0000256" key="1">
    <source>
        <dbReference type="SAM" id="MobiDB-lite"/>
    </source>
</evidence>
<evidence type="ECO:0008006" key="3">
    <source>
        <dbReference type="Google" id="ProtNLM"/>
    </source>
</evidence>
<sequence length="114" mass="12781">MERLGMPPDGWLVSVEPRNCNCQYFFKFGICVHFMHACFVTGRHVEGVPPPVERLVNRSIPVNRRRRGRIHRNVNGLGRGRGVAVPGPEPNRRNRDPVAGPGRPRLAGPALQLE</sequence>
<reference evidence="2" key="1">
    <citation type="submission" date="2015-04" db="EMBL/GenBank/DDBJ databases">
        <title>The genome sequence of the plant pathogenic Rhizarian Plasmodiophora brassicae reveals insights in its biotrophic life cycle and the origin of chitin synthesis.</title>
        <authorList>
            <person name="Schwelm A."/>
            <person name="Fogelqvist J."/>
            <person name="Knaust A."/>
            <person name="Julke S."/>
            <person name="Lilja T."/>
            <person name="Dhandapani V."/>
            <person name="Bonilla-Rosso G."/>
            <person name="Karlsson M."/>
            <person name="Shevchenko A."/>
            <person name="Choi S.R."/>
            <person name="Kim H.G."/>
            <person name="Park J.Y."/>
            <person name="Lim Y.P."/>
            <person name="Ludwig-Muller J."/>
            <person name="Dixelius C."/>
        </authorList>
    </citation>
    <scope>NUCLEOTIDE SEQUENCE</scope>
    <source>
        <tissue evidence="2">Potato root galls</tissue>
    </source>
</reference>
<name>A0A0H5R219_9EUKA</name>
<dbReference type="AlphaFoldDB" id="A0A0H5R219"/>
<proteinExistence type="predicted"/>
<protein>
    <recommendedName>
        <fullName evidence="3">SWIM-type domain-containing protein</fullName>
    </recommendedName>
</protein>
<feature type="region of interest" description="Disordered" evidence="1">
    <location>
        <begin position="74"/>
        <end position="114"/>
    </location>
</feature>
<organism evidence="2">
    <name type="scientific">Spongospora subterranea</name>
    <dbReference type="NCBI Taxonomy" id="70186"/>
    <lineage>
        <taxon>Eukaryota</taxon>
        <taxon>Sar</taxon>
        <taxon>Rhizaria</taxon>
        <taxon>Endomyxa</taxon>
        <taxon>Phytomyxea</taxon>
        <taxon>Plasmodiophorida</taxon>
        <taxon>Plasmodiophoridae</taxon>
        <taxon>Spongospora</taxon>
    </lineage>
</organism>
<evidence type="ECO:0000313" key="2">
    <source>
        <dbReference type="EMBL" id="CRZ08263.1"/>
    </source>
</evidence>